<gene>
    <name evidence="2" type="ORF">WHR41_02132</name>
</gene>
<feature type="compositionally biased region" description="Low complexity" evidence="1">
    <location>
        <begin position="388"/>
        <end position="410"/>
    </location>
</feature>
<comment type="caution">
    <text evidence="2">The sequence shown here is derived from an EMBL/GenBank/DDBJ whole genome shotgun (WGS) entry which is preliminary data.</text>
</comment>
<feature type="compositionally biased region" description="Polar residues" evidence="1">
    <location>
        <begin position="539"/>
        <end position="558"/>
    </location>
</feature>
<feature type="compositionally biased region" description="Polar residues" evidence="1">
    <location>
        <begin position="687"/>
        <end position="701"/>
    </location>
</feature>
<evidence type="ECO:0000313" key="3">
    <source>
        <dbReference type="Proteomes" id="UP000803884"/>
    </source>
</evidence>
<name>A0AB34KWN3_9PEZI</name>
<feature type="compositionally biased region" description="Low complexity" evidence="1">
    <location>
        <begin position="275"/>
        <end position="285"/>
    </location>
</feature>
<evidence type="ECO:0000313" key="2">
    <source>
        <dbReference type="EMBL" id="KAL1589317.1"/>
    </source>
</evidence>
<evidence type="ECO:0000256" key="1">
    <source>
        <dbReference type="SAM" id="MobiDB-lite"/>
    </source>
</evidence>
<feature type="compositionally biased region" description="Polar residues" evidence="1">
    <location>
        <begin position="508"/>
        <end position="517"/>
    </location>
</feature>
<feature type="compositionally biased region" description="Polar residues" evidence="1">
    <location>
        <begin position="19"/>
        <end position="46"/>
    </location>
</feature>
<sequence length="707" mass="77018">MAHPNNSAPMGMPSMALPTKSTHSSSKGLPSKTPTAQQTRPSSSTSNEDDQDGGAEADSSANEGQASAQDDADAEALSGVARLTVEPNKSLAGEPSSDALQDEDMMFLDDAEMMDIMQTEEGAEDLDAKDFEIDDDYTGLDAISDDERSGEEIEKDMLKAAESDLREEYLEQEANSELQNESDWFTEELNEAGYRSRNLSIGSEEDDPFGLSAPLDLNDDPFQGAQLFDSQWQGLMNDAELNLWRMPNTDRAREDSFQSNDRPKRVRFAEGEPLSRSSSHSSSGSSDDEADSQYPDIFMDQDDPKIQQLLAQDRGDPDMNGYGSDTGSVYDFEDDADRFAFEMDEESDSSDYDSESDLSDDSEDDGGYETEEETLEEAQAKMHEVCKISRPISTASAPSTPTSSKRTPAPLARSNSTNNGSANKISKTKKGPRQGTFVCDPTKATVVSDATGKKTVLYMPTQPSAKNKAFWDRARSAASSRDNSPRGSMSITLPNRNDKDEQPARPFTAQSTLSTMFDGNFDFMRHQEVSPPPPRAAPQSSYTPSQSAFTTPAPTEQGSDADEDYPDFGMLIDLDQDSDEENDGAWSAAVTSPTEPSFLSRGMVGSFRLNQHRAKQESSLASHPDSRASTSEINALQTGRRGAGNAPITPARKRRLSRDLNRTNSGIRKPAAPSIGSPLSARRPRSRGQSLSGRLDQTLSPGYSLKK</sequence>
<feature type="compositionally biased region" description="Acidic residues" evidence="1">
    <location>
        <begin position="331"/>
        <end position="376"/>
    </location>
</feature>
<feature type="region of interest" description="Disordered" evidence="1">
    <location>
        <begin position="458"/>
        <end position="707"/>
    </location>
</feature>
<feature type="compositionally biased region" description="Acidic residues" evidence="1">
    <location>
        <begin position="574"/>
        <end position="583"/>
    </location>
</feature>
<keyword evidence="3" id="KW-1185">Reference proteome</keyword>
<feature type="compositionally biased region" description="Basic and acidic residues" evidence="1">
    <location>
        <begin position="250"/>
        <end position="270"/>
    </location>
</feature>
<feature type="region of interest" description="Disordered" evidence="1">
    <location>
        <begin position="1"/>
        <end position="102"/>
    </location>
</feature>
<feature type="compositionally biased region" description="Polar residues" evidence="1">
    <location>
        <begin position="485"/>
        <end position="495"/>
    </location>
</feature>
<feature type="region of interest" description="Disordered" evidence="1">
    <location>
        <begin position="250"/>
        <end position="443"/>
    </location>
</feature>
<accession>A0AB34KWN3</accession>
<dbReference type="EMBL" id="JAAQHG020000005">
    <property type="protein sequence ID" value="KAL1589317.1"/>
    <property type="molecule type" value="Genomic_DNA"/>
</dbReference>
<dbReference type="AlphaFoldDB" id="A0AB34KWN3"/>
<feature type="compositionally biased region" description="Basic and acidic residues" evidence="1">
    <location>
        <begin position="378"/>
        <end position="387"/>
    </location>
</feature>
<protein>
    <submittedName>
        <fullName evidence="2">Uncharacterized protein</fullName>
    </submittedName>
</protein>
<reference evidence="2 3" key="1">
    <citation type="journal article" date="2020" name="Microbiol. Resour. Announc.">
        <title>Draft Genome Sequence of a Cladosporium Species Isolated from the Mesophotic Ascidian Didemnum maculosum.</title>
        <authorList>
            <person name="Gioti A."/>
            <person name="Siaperas R."/>
            <person name="Nikolaivits E."/>
            <person name="Le Goff G."/>
            <person name="Ouazzani J."/>
            <person name="Kotoulas G."/>
            <person name="Topakas E."/>
        </authorList>
    </citation>
    <scope>NUCLEOTIDE SEQUENCE [LARGE SCALE GENOMIC DNA]</scope>
    <source>
        <strain evidence="2 3">TM138-S3</strain>
    </source>
</reference>
<dbReference type="Proteomes" id="UP000803884">
    <property type="component" value="Unassembled WGS sequence"/>
</dbReference>
<feature type="compositionally biased region" description="Polar residues" evidence="1">
    <location>
        <begin position="413"/>
        <end position="425"/>
    </location>
</feature>
<organism evidence="2 3">
    <name type="scientific">Cladosporium halotolerans</name>
    <dbReference type="NCBI Taxonomy" id="1052096"/>
    <lineage>
        <taxon>Eukaryota</taxon>
        <taxon>Fungi</taxon>
        <taxon>Dikarya</taxon>
        <taxon>Ascomycota</taxon>
        <taxon>Pezizomycotina</taxon>
        <taxon>Dothideomycetes</taxon>
        <taxon>Dothideomycetidae</taxon>
        <taxon>Cladosporiales</taxon>
        <taxon>Cladosporiaceae</taxon>
        <taxon>Cladosporium</taxon>
    </lineage>
</organism>
<proteinExistence type="predicted"/>
<feature type="compositionally biased region" description="Polar residues" evidence="1">
    <location>
        <begin position="617"/>
        <end position="637"/>
    </location>
</feature>
<feature type="region of interest" description="Disordered" evidence="1">
    <location>
        <begin position="196"/>
        <end position="224"/>
    </location>
</feature>
<dbReference type="RefSeq" id="XP_069232422.1">
    <property type="nucleotide sequence ID" value="XM_069370738.1"/>
</dbReference>
<dbReference type="GeneID" id="96003576"/>